<comment type="caution">
    <text evidence="1">The sequence shown here is derived from an EMBL/GenBank/DDBJ whole genome shotgun (WGS) entry which is preliminary data.</text>
</comment>
<accession>A0ACB8QVF1</accession>
<gene>
    <name evidence="1" type="ORF">K488DRAFT_43399</name>
</gene>
<reference evidence="1" key="1">
    <citation type="submission" date="2021-02" db="EMBL/GenBank/DDBJ databases">
        <authorList>
            <consortium name="DOE Joint Genome Institute"/>
            <person name="Ahrendt S."/>
            <person name="Looney B.P."/>
            <person name="Miyauchi S."/>
            <person name="Morin E."/>
            <person name="Drula E."/>
            <person name="Courty P.E."/>
            <person name="Chicoki N."/>
            <person name="Fauchery L."/>
            <person name="Kohler A."/>
            <person name="Kuo A."/>
            <person name="Labutti K."/>
            <person name="Pangilinan J."/>
            <person name="Lipzen A."/>
            <person name="Riley R."/>
            <person name="Andreopoulos W."/>
            <person name="He G."/>
            <person name="Johnson J."/>
            <person name="Barry K.W."/>
            <person name="Grigoriev I.V."/>
            <person name="Nagy L."/>
            <person name="Hibbett D."/>
            <person name="Henrissat B."/>
            <person name="Matheny P.B."/>
            <person name="Labbe J."/>
            <person name="Martin F."/>
        </authorList>
    </citation>
    <scope>NUCLEOTIDE SEQUENCE</scope>
    <source>
        <strain evidence="1">EC-137</strain>
    </source>
</reference>
<reference evidence="1" key="2">
    <citation type="journal article" date="2022" name="New Phytol.">
        <title>Evolutionary transition to the ectomycorrhizal habit in the genomes of a hyperdiverse lineage of mushroom-forming fungi.</title>
        <authorList>
            <person name="Looney B."/>
            <person name="Miyauchi S."/>
            <person name="Morin E."/>
            <person name="Drula E."/>
            <person name="Courty P.E."/>
            <person name="Kohler A."/>
            <person name="Kuo A."/>
            <person name="LaButti K."/>
            <person name="Pangilinan J."/>
            <person name="Lipzen A."/>
            <person name="Riley R."/>
            <person name="Andreopoulos W."/>
            <person name="He G."/>
            <person name="Johnson J."/>
            <person name="Nolan M."/>
            <person name="Tritt A."/>
            <person name="Barry K.W."/>
            <person name="Grigoriev I.V."/>
            <person name="Nagy L.G."/>
            <person name="Hibbett D."/>
            <person name="Henrissat B."/>
            <person name="Matheny P.B."/>
            <person name="Labbe J."/>
            <person name="Martin F.M."/>
        </authorList>
    </citation>
    <scope>NUCLEOTIDE SEQUENCE</scope>
    <source>
        <strain evidence="1">EC-137</strain>
    </source>
</reference>
<dbReference type="Proteomes" id="UP000814128">
    <property type="component" value="Unassembled WGS sequence"/>
</dbReference>
<evidence type="ECO:0000313" key="1">
    <source>
        <dbReference type="EMBL" id="KAI0035416.1"/>
    </source>
</evidence>
<sequence>MSQPPLAGVRVVEFAGLAPVPFAGLILSDFGASVVRIDRQAHQAVTNDVLCRGKRSIAINLKSEEGLDVVRKLILSADVLLDPFRPGVLEKMGLGPEVWLGEGDVEGKNERLVFARIAGYNRDSVNKDVAGHDINYLAMSGALSLLPGTPDKPTFPLNLLADFAGGGLTCAMGIVLALMERVRSGRGQVVEADMVSGTRYLSTYPFIHNALHSPLFASVASPRQLNVLDSGAPFYNVYTCADRQPIAVGCIEPQFFKIFLEHFYQAVPKEWLEVEEWKPGLGIQAQKELWPKFRELLDRGFKLKTRDEWVKVFEGTDACVTPVLTPAEAAVAYSYISAPAPTLSRTPANKCDRPISVLSPGEHSREILAELGLPSHEIEKLVRAGVVSVKDSVLAKL</sequence>
<keyword evidence="2" id="KW-1185">Reference proteome</keyword>
<proteinExistence type="predicted"/>
<protein>
    <submittedName>
        <fullName evidence="1">CoA-transferase family III domain-containing protein</fullName>
    </submittedName>
</protein>
<organism evidence="1 2">
    <name type="scientific">Vararia minispora EC-137</name>
    <dbReference type="NCBI Taxonomy" id="1314806"/>
    <lineage>
        <taxon>Eukaryota</taxon>
        <taxon>Fungi</taxon>
        <taxon>Dikarya</taxon>
        <taxon>Basidiomycota</taxon>
        <taxon>Agaricomycotina</taxon>
        <taxon>Agaricomycetes</taxon>
        <taxon>Russulales</taxon>
        <taxon>Lachnocladiaceae</taxon>
        <taxon>Vararia</taxon>
    </lineage>
</organism>
<evidence type="ECO:0000313" key="2">
    <source>
        <dbReference type="Proteomes" id="UP000814128"/>
    </source>
</evidence>
<name>A0ACB8QVF1_9AGAM</name>
<dbReference type="EMBL" id="MU273485">
    <property type="protein sequence ID" value="KAI0035416.1"/>
    <property type="molecule type" value="Genomic_DNA"/>
</dbReference>